<evidence type="ECO:0000256" key="1">
    <source>
        <dbReference type="SAM" id="SignalP"/>
    </source>
</evidence>
<keyword evidence="3" id="KW-1185">Reference proteome</keyword>
<evidence type="ECO:0000313" key="3">
    <source>
        <dbReference type="Proteomes" id="UP000831390"/>
    </source>
</evidence>
<reference evidence="2 3" key="1">
    <citation type="submission" date="2022-03" db="EMBL/GenBank/DDBJ databases">
        <title>Hymenobactersp. isolated from the air.</title>
        <authorList>
            <person name="Won M."/>
            <person name="Kwon S.-W."/>
        </authorList>
    </citation>
    <scope>NUCLEOTIDE SEQUENCE [LARGE SCALE GENOMIC DNA]</scope>
    <source>
        <strain evidence="2 3">KACC 22596</strain>
    </source>
</reference>
<name>A0ABY4B586_9BACT</name>
<sequence length="111" mass="12053">MKKLLFLGACLWALSVNPVLAQTATPDIAVVRVHEYDTSTQLALTYGEGKTEILKFDNGVRDKSLMASAEGCHRLMLKLYQAGYTLQSTFSGTPTASSTVTTLVFVRAPKP</sequence>
<dbReference type="EMBL" id="CP094534">
    <property type="protein sequence ID" value="UOE34298.1"/>
    <property type="molecule type" value="Genomic_DNA"/>
</dbReference>
<gene>
    <name evidence="2" type="ORF">MTP16_01275</name>
</gene>
<protein>
    <submittedName>
        <fullName evidence="2">Uncharacterized protein</fullName>
    </submittedName>
</protein>
<organism evidence="2 3">
    <name type="scientific">Hymenobacter monticola</name>
    <dbReference type="NCBI Taxonomy" id="1705399"/>
    <lineage>
        <taxon>Bacteria</taxon>
        <taxon>Pseudomonadati</taxon>
        <taxon>Bacteroidota</taxon>
        <taxon>Cytophagia</taxon>
        <taxon>Cytophagales</taxon>
        <taxon>Hymenobacteraceae</taxon>
        <taxon>Hymenobacter</taxon>
    </lineage>
</organism>
<dbReference type="RefSeq" id="WP_243515193.1">
    <property type="nucleotide sequence ID" value="NZ_CP094534.1"/>
</dbReference>
<keyword evidence="1" id="KW-0732">Signal</keyword>
<feature type="chain" id="PRO_5046367928" evidence="1">
    <location>
        <begin position="22"/>
        <end position="111"/>
    </location>
</feature>
<feature type="signal peptide" evidence="1">
    <location>
        <begin position="1"/>
        <end position="21"/>
    </location>
</feature>
<dbReference type="Proteomes" id="UP000831390">
    <property type="component" value="Chromosome"/>
</dbReference>
<evidence type="ECO:0000313" key="2">
    <source>
        <dbReference type="EMBL" id="UOE34298.1"/>
    </source>
</evidence>
<proteinExistence type="predicted"/>
<accession>A0ABY4B586</accession>